<dbReference type="InterPro" id="IPR017900">
    <property type="entry name" value="4Fe4S_Fe_S_CS"/>
</dbReference>
<sequence length="226" mass="23391">MNSFLIADPTQCIGCGTCMAACSTVHKAKGLQAKPRLTVMRHKSATAPVMCRHCEDAPCATVCPVKAITQKDGKVLLNETECVGCTLCAIACPFGAISLDGSRPIAMANSYDIHIPSDIHSSNPSTSTPSCFGNDLLAWEPGVKSIAIKCDLCHSNPEGPACVAACPTRAIFFANEGNLAGASDHKREQAACTGANITLGVDAPKQPVLVASNPANVAEGDSHDIA</sequence>
<keyword evidence="7" id="KW-1185">Reference proteome</keyword>
<evidence type="ECO:0000313" key="6">
    <source>
        <dbReference type="EMBL" id="QBF83696.1"/>
    </source>
</evidence>
<dbReference type="PROSITE" id="PS51379">
    <property type="entry name" value="4FE4S_FER_2"/>
    <property type="match status" value="2"/>
</dbReference>
<dbReference type="EMBL" id="CP036200">
    <property type="protein sequence ID" value="QBF83696.1"/>
    <property type="molecule type" value="Genomic_DNA"/>
</dbReference>
<dbReference type="PROSITE" id="PS00198">
    <property type="entry name" value="4FE4S_FER_1"/>
    <property type="match status" value="1"/>
</dbReference>
<dbReference type="CDD" id="cd10554">
    <property type="entry name" value="HycB_like"/>
    <property type="match status" value="1"/>
</dbReference>
<evidence type="ECO:0000256" key="1">
    <source>
        <dbReference type="ARBA" id="ARBA00022485"/>
    </source>
</evidence>
<proteinExistence type="predicted"/>
<dbReference type="InterPro" id="IPR017896">
    <property type="entry name" value="4Fe4S_Fe-S-bd"/>
</dbReference>
<dbReference type="PANTHER" id="PTHR42859:SF16">
    <property type="entry name" value="FORMATE HYDROGENLYASE SUBUNIT 2-RELATED"/>
    <property type="match status" value="1"/>
</dbReference>
<dbReference type="Pfam" id="PF13247">
    <property type="entry name" value="Fer4_11"/>
    <property type="match status" value="1"/>
</dbReference>
<accession>A0A411PJE7</accession>
<dbReference type="RefSeq" id="WP_130601067.1">
    <property type="nucleotide sequence ID" value="NZ_CP036200.1"/>
</dbReference>
<dbReference type="KEGG" id="smai:EXU30_14095"/>
<keyword evidence="4" id="KW-0411">Iron-sulfur</keyword>
<dbReference type="AlphaFoldDB" id="A0A411PJE7"/>
<dbReference type="Proteomes" id="UP000291106">
    <property type="component" value="Chromosome"/>
</dbReference>
<evidence type="ECO:0000256" key="4">
    <source>
        <dbReference type="ARBA" id="ARBA00023014"/>
    </source>
</evidence>
<name>A0A411PJE7_9GAMM</name>
<dbReference type="Gene3D" id="3.30.70.20">
    <property type="match status" value="2"/>
</dbReference>
<dbReference type="GO" id="GO:0051539">
    <property type="term" value="F:4 iron, 4 sulfur cluster binding"/>
    <property type="evidence" value="ECO:0007669"/>
    <property type="project" value="UniProtKB-KW"/>
</dbReference>
<feature type="domain" description="4Fe-4S ferredoxin-type" evidence="5">
    <location>
        <begin position="73"/>
        <end position="102"/>
    </location>
</feature>
<reference evidence="6 7" key="1">
    <citation type="submission" date="2019-02" db="EMBL/GenBank/DDBJ databases">
        <title>Shewanella sp. D4-2 isolated from Dokdo Island.</title>
        <authorList>
            <person name="Baek K."/>
        </authorList>
    </citation>
    <scope>NUCLEOTIDE SEQUENCE [LARGE SCALE GENOMIC DNA]</scope>
    <source>
        <strain evidence="6 7">D4-2</strain>
    </source>
</reference>
<keyword evidence="3" id="KW-0408">Iron</keyword>
<evidence type="ECO:0000313" key="7">
    <source>
        <dbReference type="Proteomes" id="UP000291106"/>
    </source>
</evidence>
<keyword evidence="1" id="KW-0004">4Fe-4S</keyword>
<dbReference type="OrthoDB" id="9779457at2"/>
<organism evidence="6 7">
    <name type="scientific">Shewanella maritima</name>
    <dbReference type="NCBI Taxonomy" id="2520507"/>
    <lineage>
        <taxon>Bacteria</taxon>
        <taxon>Pseudomonadati</taxon>
        <taxon>Pseudomonadota</taxon>
        <taxon>Gammaproteobacteria</taxon>
        <taxon>Alteromonadales</taxon>
        <taxon>Shewanellaceae</taxon>
        <taxon>Shewanella</taxon>
    </lineage>
</organism>
<gene>
    <name evidence="6" type="ORF">EXU30_14095</name>
</gene>
<evidence type="ECO:0000256" key="3">
    <source>
        <dbReference type="ARBA" id="ARBA00023004"/>
    </source>
</evidence>
<dbReference type="InterPro" id="IPR050294">
    <property type="entry name" value="RnfB_subfamily"/>
</dbReference>
<dbReference type="SUPFAM" id="SSF54862">
    <property type="entry name" value="4Fe-4S ferredoxins"/>
    <property type="match status" value="1"/>
</dbReference>
<evidence type="ECO:0000256" key="2">
    <source>
        <dbReference type="ARBA" id="ARBA00022723"/>
    </source>
</evidence>
<protein>
    <submittedName>
        <fullName evidence="6">4Fe-4S dicluster domain-containing protein</fullName>
    </submittedName>
</protein>
<feature type="domain" description="4Fe-4S ferredoxin-type" evidence="5">
    <location>
        <begin position="2"/>
        <end position="34"/>
    </location>
</feature>
<evidence type="ECO:0000259" key="5">
    <source>
        <dbReference type="PROSITE" id="PS51379"/>
    </source>
</evidence>
<dbReference type="GO" id="GO:0046872">
    <property type="term" value="F:metal ion binding"/>
    <property type="evidence" value="ECO:0007669"/>
    <property type="project" value="UniProtKB-KW"/>
</dbReference>
<dbReference type="PANTHER" id="PTHR42859">
    <property type="entry name" value="OXIDOREDUCTASE"/>
    <property type="match status" value="1"/>
</dbReference>
<keyword evidence="2" id="KW-0479">Metal-binding</keyword>